<dbReference type="InterPro" id="IPR011738">
    <property type="entry name" value="Phage_CHP"/>
</dbReference>
<dbReference type="Proteomes" id="UP000541109">
    <property type="component" value="Unassembled WGS sequence"/>
</dbReference>
<dbReference type="Pfam" id="PF05135">
    <property type="entry name" value="Phage_connect_1"/>
    <property type="match status" value="1"/>
</dbReference>
<protein>
    <submittedName>
        <fullName evidence="1">Phage head-tail connector protein</fullName>
    </submittedName>
</protein>
<dbReference type="InterPro" id="IPR021146">
    <property type="entry name" value="Phage_gp6-like_head-tail"/>
</dbReference>
<dbReference type="InterPro" id="IPR006450">
    <property type="entry name" value="Phage_HK97_gp6-like"/>
</dbReference>
<comment type="caution">
    <text evidence="1">The sequence shown here is derived from an EMBL/GenBank/DDBJ whole genome shotgun (WGS) entry which is preliminary data.</text>
</comment>
<name>A0A839ABN5_9HYPH</name>
<evidence type="ECO:0000313" key="2">
    <source>
        <dbReference type="Proteomes" id="UP000541109"/>
    </source>
</evidence>
<dbReference type="CDD" id="cd08054">
    <property type="entry name" value="gp6"/>
    <property type="match status" value="1"/>
</dbReference>
<dbReference type="AlphaFoldDB" id="A0A839ABN5"/>
<dbReference type="EMBL" id="JACFXV010000043">
    <property type="protein sequence ID" value="MBA5776362.1"/>
    <property type="molecule type" value="Genomic_DNA"/>
</dbReference>
<accession>A0A839ABN5</accession>
<dbReference type="NCBIfam" id="TIGR02215">
    <property type="entry name" value="phage_chp_gp8"/>
    <property type="match status" value="1"/>
</dbReference>
<dbReference type="RefSeq" id="WP_182162705.1">
    <property type="nucleotide sequence ID" value="NZ_JACFXV010000043.1"/>
</dbReference>
<reference evidence="1 2" key="1">
    <citation type="submission" date="2020-07" db="EMBL/GenBank/DDBJ databases">
        <title>Stappia sp., F7233, whole genome shotgun sequencing project.</title>
        <authorList>
            <person name="Jiang S."/>
            <person name="Liu Z.W."/>
            <person name="Du Z.J."/>
        </authorList>
    </citation>
    <scope>NUCLEOTIDE SEQUENCE [LARGE SCALE GENOMIC DNA]</scope>
    <source>
        <strain evidence="1 2">F7233</strain>
    </source>
</reference>
<organism evidence="1 2">
    <name type="scientific">Stappia albiluteola</name>
    <dbReference type="NCBI Taxonomy" id="2758565"/>
    <lineage>
        <taxon>Bacteria</taxon>
        <taxon>Pseudomonadati</taxon>
        <taxon>Pseudomonadota</taxon>
        <taxon>Alphaproteobacteria</taxon>
        <taxon>Hyphomicrobiales</taxon>
        <taxon>Stappiaceae</taxon>
        <taxon>Stappia</taxon>
    </lineage>
</organism>
<sequence length="186" mass="19805">MTSIITTPPAIEPVTIADARLHLRVTHTDEDALISRLIEAARAHVEQATRRALITQGWRLYLDAWPPGRIIRLPVSPVQRIDAVTVYDADGMPVALDPGAYTLDGASSPARVRVHAGAPAAANGVEIDFIAGYGDEAGSVPAALVQAILLLVGQWYEFREAGSELATAGIPFGFDALTAGYRAPRL</sequence>
<evidence type="ECO:0000313" key="1">
    <source>
        <dbReference type="EMBL" id="MBA5776362.1"/>
    </source>
</evidence>
<dbReference type="Gene3D" id="1.10.3230.30">
    <property type="entry name" value="Phage gp6-like head-tail connector protein"/>
    <property type="match status" value="1"/>
</dbReference>
<gene>
    <name evidence="1" type="ORF">H2509_04390</name>
</gene>
<proteinExistence type="predicted"/>
<dbReference type="NCBIfam" id="TIGR01560">
    <property type="entry name" value="put_DNA_pack"/>
    <property type="match status" value="2"/>
</dbReference>
<keyword evidence="2" id="KW-1185">Reference proteome</keyword>